<sequence length="244" mass="25018">MPTNRTSGFHISDILELNDPKPTSEEPDIPGGTTILPPVGDVPTTYQQLLEHTQAMLQQQQQQQQQQQHQPINGATAGFNLGRIGAGLSAGPIGATVPPTTAAGLLGWHQAATNLPHHSLNQSIDEVNGLQQPDSTSPAISELSFAGVPAVAAAAAAAGGQTSQGPRVDCSPRRVAVPVLVRDGKPCQQQQTSPTGVETSGAGSGASGASGQAGFPGISVAQAAAAAAAAQMPMHSYMQKPYWW</sequence>
<evidence type="ECO:0000313" key="1">
    <source>
        <dbReference type="EMBL" id="KAJ8687092.1"/>
    </source>
</evidence>
<dbReference type="Proteomes" id="UP001239111">
    <property type="component" value="Chromosome 1"/>
</dbReference>
<protein>
    <submittedName>
        <fullName evidence="1">Uncharacterized protein</fullName>
    </submittedName>
</protein>
<dbReference type="EMBL" id="CM056741">
    <property type="protein sequence ID" value="KAJ8687092.1"/>
    <property type="molecule type" value="Genomic_DNA"/>
</dbReference>
<keyword evidence="2" id="KW-1185">Reference proteome</keyword>
<accession>A0ACC2PUM3</accession>
<name>A0ACC2PUM3_9HYME</name>
<comment type="caution">
    <text evidence="1">The sequence shown here is derived from an EMBL/GenBank/DDBJ whole genome shotgun (WGS) entry which is preliminary data.</text>
</comment>
<reference evidence="1" key="1">
    <citation type="submission" date="2023-04" db="EMBL/GenBank/DDBJ databases">
        <title>A chromosome-level genome assembly of the parasitoid wasp Eretmocerus hayati.</title>
        <authorList>
            <person name="Zhong Y."/>
            <person name="Liu S."/>
            <person name="Liu Y."/>
        </authorList>
    </citation>
    <scope>NUCLEOTIDE SEQUENCE</scope>
    <source>
        <strain evidence="1">ZJU_SS_LIU_2023</strain>
    </source>
</reference>
<proteinExistence type="predicted"/>
<gene>
    <name evidence="1" type="ORF">QAD02_022886</name>
</gene>
<evidence type="ECO:0000313" key="2">
    <source>
        <dbReference type="Proteomes" id="UP001239111"/>
    </source>
</evidence>
<organism evidence="1 2">
    <name type="scientific">Eretmocerus hayati</name>
    <dbReference type="NCBI Taxonomy" id="131215"/>
    <lineage>
        <taxon>Eukaryota</taxon>
        <taxon>Metazoa</taxon>
        <taxon>Ecdysozoa</taxon>
        <taxon>Arthropoda</taxon>
        <taxon>Hexapoda</taxon>
        <taxon>Insecta</taxon>
        <taxon>Pterygota</taxon>
        <taxon>Neoptera</taxon>
        <taxon>Endopterygota</taxon>
        <taxon>Hymenoptera</taxon>
        <taxon>Apocrita</taxon>
        <taxon>Proctotrupomorpha</taxon>
        <taxon>Chalcidoidea</taxon>
        <taxon>Aphelinidae</taxon>
        <taxon>Aphelininae</taxon>
        <taxon>Eretmocerus</taxon>
    </lineage>
</organism>